<dbReference type="EMBL" id="DVMU01000222">
    <property type="protein sequence ID" value="HIU34960.1"/>
    <property type="molecule type" value="Genomic_DNA"/>
</dbReference>
<proteinExistence type="predicted"/>
<protein>
    <submittedName>
        <fullName evidence="1">Leucine-rich repeat protein</fullName>
    </submittedName>
</protein>
<gene>
    <name evidence="1" type="ORF">IAB02_10390</name>
</gene>
<reference evidence="1" key="1">
    <citation type="submission" date="2020-10" db="EMBL/GenBank/DDBJ databases">
        <authorList>
            <person name="Gilroy R."/>
        </authorList>
    </citation>
    <scope>NUCLEOTIDE SEQUENCE</scope>
    <source>
        <strain evidence="1">ChiHcec3-11533</strain>
    </source>
</reference>
<evidence type="ECO:0000313" key="2">
    <source>
        <dbReference type="Proteomes" id="UP000824072"/>
    </source>
</evidence>
<dbReference type="PANTHER" id="PTHR45661">
    <property type="entry name" value="SURFACE ANTIGEN"/>
    <property type="match status" value="1"/>
</dbReference>
<dbReference type="Proteomes" id="UP000824072">
    <property type="component" value="Unassembled WGS sequence"/>
</dbReference>
<sequence>TTIGDLAFGGCQSLSKFIVSPDHETFATIDGALYEKNTHTLVAYPAGLKATSFAVPEGTQVLGTGAFFYSTFEEIALPESLTTIGDSAFSYCLSLREIALPTNLTSIGENAFMRCASLLRFAVSPDHETFATADEALYEKNTHTLIAYPCGLKVTSFAVPEGTTAIGAGAFCACNLLEEVTLPESLTAIGDNAFSYCSSLKEIALPDSLTAIAGTAFNGCDSLLGFVVSPEHETFATIDGVLYEKNTHTLVAYPGGRQEISFTVPEGTTAIGAYAFSNCETIQQIALPEGVSEIRKYAFSNCSSLREIALSEGLTSIGKYAFSNCSSLEDVLLPEGLISIDEYAFLTCPLKKIALPEGLISIGRYAFSLCTLLQEVSLPESLSTIDGYAFSYCYGLKEIALPEGLTFIDENAFYSCRALTLVVKQDSYAEQYAREFHLSYIYSAPDALPDGKMREKKGVPAESAV</sequence>
<dbReference type="Pfam" id="PF13306">
    <property type="entry name" value="LRR_5"/>
    <property type="match status" value="3"/>
</dbReference>
<dbReference type="InterPro" id="IPR026906">
    <property type="entry name" value="LRR_5"/>
</dbReference>
<dbReference type="AlphaFoldDB" id="A0A9D1LCZ2"/>
<accession>A0A9D1LCZ2</accession>
<dbReference type="Gene3D" id="3.80.10.10">
    <property type="entry name" value="Ribonuclease Inhibitor"/>
    <property type="match status" value="3"/>
</dbReference>
<feature type="non-terminal residue" evidence="1">
    <location>
        <position position="1"/>
    </location>
</feature>
<evidence type="ECO:0000313" key="1">
    <source>
        <dbReference type="EMBL" id="HIU34960.1"/>
    </source>
</evidence>
<dbReference type="InterPro" id="IPR053139">
    <property type="entry name" value="Surface_bspA-like"/>
</dbReference>
<organism evidence="1 2">
    <name type="scientific">Candidatus Pullichristensenella excrementigallinarum</name>
    <dbReference type="NCBI Taxonomy" id="2840907"/>
    <lineage>
        <taxon>Bacteria</taxon>
        <taxon>Bacillati</taxon>
        <taxon>Bacillota</taxon>
        <taxon>Clostridia</taxon>
        <taxon>Candidatus Pullichristensenella</taxon>
    </lineage>
</organism>
<dbReference type="PANTHER" id="PTHR45661:SF3">
    <property type="entry name" value="IG-LIKE DOMAIN-CONTAINING PROTEIN"/>
    <property type="match status" value="1"/>
</dbReference>
<comment type="caution">
    <text evidence="1">The sequence shown here is derived from an EMBL/GenBank/DDBJ whole genome shotgun (WGS) entry which is preliminary data.</text>
</comment>
<dbReference type="InterPro" id="IPR032675">
    <property type="entry name" value="LRR_dom_sf"/>
</dbReference>
<reference evidence="1" key="2">
    <citation type="journal article" date="2021" name="PeerJ">
        <title>Extensive microbial diversity within the chicken gut microbiome revealed by metagenomics and culture.</title>
        <authorList>
            <person name="Gilroy R."/>
            <person name="Ravi A."/>
            <person name="Getino M."/>
            <person name="Pursley I."/>
            <person name="Horton D.L."/>
            <person name="Alikhan N.F."/>
            <person name="Baker D."/>
            <person name="Gharbi K."/>
            <person name="Hall N."/>
            <person name="Watson M."/>
            <person name="Adriaenssens E.M."/>
            <person name="Foster-Nyarko E."/>
            <person name="Jarju S."/>
            <person name="Secka A."/>
            <person name="Antonio M."/>
            <person name="Oren A."/>
            <person name="Chaudhuri R.R."/>
            <person name="La Ragione R."/>
            <person name="Hildebrand F."/>
            <person name="Pallen M.J."/>
        </authorList>
    </citation>
    <scope>NUCLEOTIDE SEQUENCE</scope>
    <source>
        <strain evidence="1">ChiHcec3-11533</strain>
    </source>
</reference>
<name>A0A9D1LCZ2_9FIRM</name>
<dbReference type="SUPFAM" id="SSF52058">
    <property type="entry name" value="L domain-like"/>
    <property type="match status" value="2"/>
</dbReference>